<sequence>MRKSNIIFLLALFISIFSFSFLLSGCASKNIKKKILPPQVYYKKALYEAKNKNYSEAAKNFKSLITNYPSYRNTRKAELKLGDIYYLAGKYIEAGGAYTDFLVLHPRSKEVPFAMFYIGMSHFKRILAVGRSQNQAKKAKAEFEKLISKYPSGKFSKKAMKLIKIINIHLSKNTFFTGLYYFNAGMWEHAAYMFKVVLKQYKGLPIIPKDLYYIYICYNNLNNKIEADKYKSILLSNFHESVYAKRIS</sequence>
<dbReference type="InterPro" id="IPR011990">
    <property type="entry name" value="TPR-like_helical_dom_sf"/>
</dbReference>
<feature type="domain" description="Outer membrane lipoprotein BamD-like" evidence="4">
    <location>
        <begin position="38"/>
        <end position="229"/>
    </location>
</feature>
<dbReference type="EMBL" id="SGBB01000015">
    <property type="protein sequence ID" value="RZD18064.1"/>
    <property type="molecule type" value="Genomic_DNA"/>
</dbReference>
<evidence type="ECO:0000256" key="1">
    <source>
        <dbReference type="ARBA" id="ARBA00022729"/>
    </source>
</evidence>
<evidence type="ECO:0000256" key="3">
    <source>
        <dbReference type="ARBA" id="ARBA00023237"/>
    </source>
</evidence>
<proteinExistence type="inferred from homology"/>
<dbReference type="HAMAP" id="MF_00922">
    <property type="entry name" value="OM_assembly_BamD"/>
    <property type="match status" value="1"/>
</dbReference>
<evidence type="ECO:0000259" key="4">
    <source>
        <dbReference type="Pfam" id="PF13525"/>
    </source>
</evidence>
<dbReference type="Pfam" id="PF13525">
    <property type="entry name" value="YfiO"/>
    <property type="match status" value="1"/>
</dbReference>
<dbReference type="Gene3D" id="1.25.40.10">
    <property type="entry name" value="Tetratricopeptide repeat domain"/>
    <property type="match status" value="1"/>
</dbReference>
<name>A0A519BLC4_9DELT</name>
<evidence type="ECO:0000313" key="6">
    <source>
        <dbReference type="Proteomes" id="UP000319296"/>
    </source>
</evidence>
<reference evidence="5 6" key="1">
    <citation type="journal article" date="2019" name="ISME J.">
        <title>Insights into ecological role of a new deltaproteobacterial order Candidatus Acidulodesulfobacterales by metagenomics and metatranscriptomics.</title>
        <authorList>
            <person name="Tan S."/>
            <person name="Liu J."/>
            <person name="Fang Y."/>
            <person name="Hedlund B.P."/>
            <person name="Lian Z.H."/>
            <person name="Huang L.Y."/>
            <person name="Li J.T."/>
            <person name="Huang L.N."/>
            <person name="Li W.J."/>
            <person name="Jiang H.C."/>
            <person name="Dong H.L."/>
            <person name="Shu W.S."/>
        </authorList>
    </citation>
    <scope>NUCLEOTIDE SEQUENCE [LARGE SCALE GENOMIC DNA]</scope>
    <source>
        <strain evidence="5">AP1</strain>
    </source>
</reference>
<organism evidence="5 6">
    <name type="scientific">Candidatus Acididesulfobacter diazotrophicus</name>
    <dbReference type="NCBI Taxonomy" id="2597226"/>
    <lineage>
        <taxon>Bacteria</taxon>
        <taxon>Deltaproteobacteria</taxon>
        <taxon>Candidatus Acidulodesulfobacterales</taxon>
        <taxon>Candidatus Acididesulfobacter</taxon>
    </lineage>
</organism>
<dbReference type="AlphaFoldDB" id="A0A519BLC4"/>
<keyword evidence="2" id="KW-0472">Membrane</keyword>
<comment type="caution">
    <text evidence="5">The sequence shown here is derived from an EMBL/GenBank/DDBJ whole genome shotgun (WGS) entry which is preliminary data.</text>
</comment>
<keyword evidence="1" id="KW-0732">Signal</keyword>
<dbReference type="InterPro" id="IPR039565">
    <property type="entry name" value="BamD-like"/>
</dbReference>
<keyword evidence="3" id="KW-0998">Cell outer membrane</keyword>
<dbReference type="PROSITE" id="PS51257">
    <property type="entry name" value="PROKAR_LIPOPROTEIN"/>
    <property type="match status" value="1"/>
</dbReference>
<dbReference type="SUPFAM" id="SSF48452">
    <property type="entry name" value="TPR-like"/>
    <property type="match status" value="1"/>
</dbReference>
<dbReference type="InterPro" id="IPR017689">
    <property type="entry name" value="BamD"/>
</dbReference>
<evidence type="ECO:0000313" key="5">
    <source>
        <dbReference type="EMBL" id="RZD18064.1"/>
    </source>
</evidence>
<evidence type="ECO:0000256" key="2">
    <source>
        <dbReference type="ARBA" id="ARBA00023136"/>
    </source>
</evidence>
<gene>
    <name evidence="5" type="primary">bamD</name>
    <name evidence="5" type="ORF">EVG15_07910</name>
</gene>
<protein>
    <submittedName>
        <fullName evidence="5">Outer membrane protein assembly factor BamD</fullName>
    </submittedName>
</protein>
<dbReference type="Proteomes" id="UP000319296">
    <property type="component" value="Unassembled WGS sequence"/>
</dbReference>
<dbReference type="NCBIfam" id="TIGR03302">
    <property type="entry name" value="OM_YfiO"/>
    <property type="match status" value="1"/>
</dbReference>
<accession>A0A519BLC4</accession>